<sequence length="264" mass="27960">MRGTLSTPQLLRQVRIVGQHPHLSDKLVTPMPFGALRPSPLVEQAAQRLREQIAAGHWPVGGKLPGETTLAKELGVGRSTVREALRALAGAGLVRARHGAGVFVIATEPAEDWPTRLRRAAVTDVYEVRMGVEVQAARLAARRRTPEDVTALRAALKGRRAAVAADDAAFVEADIALHVAVVTAAHNPVLSDLFTEFVPVLREGLIAVVDLTSLRETDPGTGDHTHTGLVEAVITGDPEAAAAILQTELESTLGLLRAGGEEAP</sequence>
<keyword evidence="1" id="KW-0805">Transcription regulation</keyword>
<dbReference type="Gene3D" id="1.10.10.10">
    <property type="entry name" value="Winged helix-like DNA-binding domain superfamily/Winged helix DNA-binding domain"/>
    <property type="match status" value="1"/>
</dbReference>
<keyword evidence="6" id="KW-1185">Reference proteome</keyword>
<proteinExistence type="predicted"/>
<protein>
    <submittedName>
        <fullName evidence="5">GntR family transcriptional regulator</fullName>
    </submittedName>
</protein>
<dbReference type="SMART" id="SM00345">
    <property type="entry name" value="HTH_GNTR"/>
    <property type="match status" value="1"/>
</dbReference>
<evidence type="ECO:0000256" key="3">
    <source>
        <dbReference type="ARBA" id="ARBA00023163"/>
    </source>
</evidence>
<dbReference type="PROSITE" id="PS50949">
    <property type="entry name" value="HTH_GNTR"/>
    <property type="match status" value="1"/>
</dbReference>
<accession>A0ABQ3RH76</accession>
<dbReference type="Gene3D" id="1.20.120.530">
    <property type="entry name" value="GntR ligand-binding domain-like"/>
    <property type="match status" value="1"/>
</dbReference>
<gene>
    <name evidence="5" type="ORF">Srubr_50560</name>
</gene>
<dbReference type="InterPro" id="IPR036390">
    <property type="entry name" value="WH_DNA-bd_sf"/>
</dbReference>
<evidence type="ECO:0000313" key="5">
    <source>
        <dbReference type="EMBL" id="GHI55210.1"/>
    </source>
</evidence>
<dbReference type="Pfam" id="PF07729">
    <property type="entry name" value="FCD"/>
    <property type="match status" value="1"/>
</dbReference>
<dbReference type="PRINTS" id="PR00035">
    <property type="entry name" value="HTHGNTR"/>
</dbReference>
<evidence type="ECO:0000256" key="2">
    <source>
        <dbReference type="ARBA" id="ARBA00023125"/>
    </source>
</evidence>
<evidence type="ECO:0000313" key="6">
    <source>
        <dbReference type="Proteomes" id="UP000646738"/>
    </source>
</evidence>
<name>A0ABQ3RH76_STRRR</name>
<organism evidence="5 6">
    <name type="scientific">Streptomyces rubradiris</name>
    <name type="common">Streptomyces achromogenes subsp. rubradiris</name>
    <dbReference type="NCBI Taxonomy" id="285531"/>
    <lineage>
        <taxon>Bacteria</taxon>
        <taxon>Bacillati</taxon>
        <taxon>Actinomycetota</taxon>
        <taxon>Actinomycetes</taxon>
        <taxon>Kitasatosporales</taxon>
        <taxon>Streptomycetaceae</taxon>
        <taxon>Streptomyces</taxon>
    </lineage>
</organism>
<dbReference type="InterPro" id="IPR011711">
    <property type="entry name" value="GntR_C"/>
</dbReference>
<feature type="domain" description="HTH gntR-type" evidence="4">
    <location>
        <begin position="39"/>
        <end position="107"/>
    </location>
</feature>
<dbReference type="EMBL" id="BNEA01000015">
    <property type="protein sequence ID" value="GHI55210.1"/>
    <property type="molecule type" value="Genomic_DNA"/>
</dbReference>
<dbReference type="Proteomes" id="UP000646738">
    <property type="component" value="Unassembled WGS sequence"/>
</dbReference>
<dbReference type="PANTHER" id="PTHR43537">
    <property type="entry name" value="TRANSCRIPTIONAL REGULATOR, GNTR FAMILY"/>
    <property type="match status" value="1"/>
</dbReference>
<dbReference type="Pfam" id="PF00392">
    <property type="entry name" value="GntR"/>
    <property type="match status" value="1"/>
</dbReference>
<dbReference type="InterPro" id="IPR036388">
    <property type="entry name" value="WH-like_DNA-bd_sf"/>
</dbReference>
<dbReference type="PANTHER" id="PTHR43537:SF47">
    <property type="entry name" value="REGULATORY PROTEIN GNTR HTH"/>
    <property type="match status" value="1"/>
</dbReference>
<keyword evidence="3" id="KW-0804">Transcription</keyword>
<dbReference type="CDD" id="cd07377">
    <property type="entry name" value="WHTH_GntR"/>
    <property type="match status" value="1"/>
</dbReference>
<dbReference type="SUPFAM" id="SSF48008">
    <property type="entry name" value="GntR ligand-binding domain-like"/>
    <property type="match status" value="1"/>
</dbReference>
<evidence type="ECO:0000256" key="1">
    <source>
        <dbReference type="ARBA" id="ARBA00023015"/>
    </source>
</evidence>
<keyword evidence="2" id="KW-0238">DNA-binding</keyword>
<dbReference type="InterPro" id="IPR008920">
    <property type="entry name" value="TF_FadR/GntR_C"/>
</dbReference>
<dbReference type="SUPFAM" id="SSF46785">
    <property type="entry name" value="Winged helix' DNA-binding domain"/>
    <property type="match status" value="1"/>
</dbReference>
<dbReference type="SMART" id="SM00895">
    <property type="entry name" value="FCD"/>
    <property type="match status" value="1"/>
</dbReference>
<evidence type="ECO:0000259" key="4">
    <source>
        <dbReference type="PROSITE" id="PS50949"/>
    </source>
</evidence>
<reference evidence="6" key="1">
    <citation type="submission" date="2023-07" db="EMBL/GenBank/DDBJ databases">
        <title>Whole genome shotgun sequence of Streptomyces achromogenes subsp. rubradiris NBRC 14000.</title>
        <authorList>
            <person name="Komaki H."/>
            <person name="Tamura T."/>
        </authorList>
    </citation>
    <scope>NUCLEOTIDE SEQUENCE [LARGE SCALE GENOMIC DNA]</scope>
    <source>
        <strain evidence="6">NBRC 14000</strain>
    </source>
</reference>
<dbReference type="InterPro" id="IPR000524">
    <property type="entry name" value="Tscrpt_reg_HTH_GntR"/>
</dbReference>
<comment type="caution">
    <text evidence="5">The sequence shown here is derived from an EMBL/GenBank/DDBJ whole genome shotgun (WGS) entry which is preliminary data.</text>
</comment>